<dbReference type="Gene3D" id="3.30.1360.130">
    <property type="entry name" value="Dipeptide transport protein"/>
    <property type="match status" value="1"/>
</dbReference>
<dbReference type="Proteomes" id="UP000280960">
    <property type="component" value="Chromosome"/>
</dbReference>
<accession>A0A3G2R8X6</accession>
<dbReference type="Pfam" id="PF04951">
    <property type="entry name" value="Peptidase_M55"/>
    <property type="match status" value="1"/>
</dbReference>
<dbReference type="CDD" id="cd08663">
    <property type="entry name" value="DAP_dppA_1"/>
    <property type="match status" value="1"/>
</dbReference>
<organism evidence="3 4">
    <name type="scientific">Biomaibacter acetigenes</name>
    <dbReference type="NCBI Taxonomy" id="2316383"/>
    <lineage>
        <taxon>Bacteria</taxon>
        <taxon>Bacillati</taxon>
        <taxon>Bacillota</taxon>
        <taxon>Clostridia</taxon>
        <taxon>Thermosediminibacterales</taxon>
        <taxon>Tepidanaerobacteraceae</taxon>
        <taxon>Biomaibacter</taxon>
    </lineage>
</organism>
<feature type="active site" description="Nucleophile" evidence="1">
    <location>
        <position position="116"/>
    </location>
</feature>
<keyword evidence="4" id="KW-1185">Reference proteome</keyword>
<dbReference type="EMBL" id="CP033169">
    <property type="protein sequence ID" value="AYO31478.1"/>
    <property type="molecule type" value="Genomic_DNA"/>
</dbReference>
<evidence type="ECO:0000313" key="3">
    <source>
        <dbReference type="EMBL" id="AYO31478.1"/>
    </source>
</evidence>
<dbReference type="KEGG" id="bacg:D2962_13510"/>
<protein>
    <submittedName>
        <fullName evidence="3">Peptidase M55</fullName>
    </submittedName>
</protein>
<dbReference type="GO" id="GO:0046872">
    <property type="term" value="F:metal ion binding"/>
    <property type="evidence" value="ECO:0007669"/>
    <property type="project" value="UniProtKB-KW"/>
</dbReference>
<feature type="binding site" evidence="2">
    <location>
        <position position="134"/>
    </location>
    <ligand>
        <name>Zn(2+)</name>
        <dbReference type="ChEBI" id="CHEBI:29105"/>
        <label>2</label>
    </ligand>
</feature>
<dbReference type="InterPro" id="IPR036177">
    <property type="entry name" value="Peptidase_M55_sf"/>
</dbReference>
<dbReference type="AlphaFoldDB" id="A0A3G2R8X6"/>
<feature type="binding site" evidence="2">
    <location>
        <position position="104"/>
    </location>
    <ligand>
        <name>Zn(2+)</name>
        <dbReference type="ChEBI" id="CHEBI:29105"/>
        <label>2</label>
    </ligand>
</feature>
<keyword evidence="2" id="KW-0862">Zinc</keyword>
<proteinExistence type="predicted"/>
<sequence>MKIFISADMEGISGIVSMEQIDPGARDYERARRMMTREVNTVVEAALEYGATEIVVNDSHDNMDNILIEELNPKAALISGSPKPLSMMQGIDESFDAVFFVGYHARAGTAQAVVDHTYAFRVISAKINGKPMSEAGLNGRLAGYFGVPVAFLSGDQNAVACAKQELNNPVGVVVKEAVGRNAAMIHPFDVVKERLRAGMAEAMKNIKTFEPTVEKGSVELEVSLSISGMADMALLIPGTIKKDGRTVIYTAKDYMDAYRVFRAMLVLTSGIR</sequence>
<evidence type="ECO:0000256" key="2">
    <source>
        <dbReference type="PIRSR" id="PIRSR015853-2"/>
    </source>
</evidence>
<evidence type="ECO:0000256" key="1">
    <source>
        <dbReference type="PIRSR" id="PIRSR015853-1"/>
    </source>
</evidence>
<gene>
    <name evidence="3" type="ORF">D2962_13510</name>
</gene>
<feature type="binding site" evidence="2">
    <location>
        <position position="60"/>
    </location>
    <ligand>
        <name>Zn(2+)</name>
        <dbReference type="ChEBI" id="CHEBI:29105"/>
        <label>2</label>
    </ligand>
</feature>
<dbReference type="InterPro" id="IPR007035">
    <property type="entry name" value="Peptidase_M55"/>
</dbReference>
<feature type="binding site" evidence="2">
    <location>
        <position position="10"/>
    </location>
    <ligand>
        <name>Zn(2+)</name>
        <dbReference type="ChEBI" id="CHEBI:29105"/>
        <label>1</label>
    </ligand>
</feature>
<dbReference type="InterPro" id="IPR027476">
    <property type="entry name" value="DppA_N"/>
</dbReference>
<evidence type="ECO:0000313" key="4">
    <source>
        <dbReference type="Proteomes" id="UP000280960"/>
    </source>
</evidence>
<reference evidence="3 4" key="1">
    <citation type="submission" date="2018-10" db="EMBL/GenBank/DDBJ databases">
        <authorList>
            <person name="Zhang X."/>
        </authorList>
    </citation>
    <scope>NUCLEOTIDE SEQUENCE [LARGE SCALE GENOMIC DNA]</scope>
    <source>
        <strain evidence="3 4">SK-G1</strain>
    </source>
</reference>
<name>A0A3G2R8X6_9FIRM</name>
<feature type="binding site" evidence="2">
    <location>
        <position position="8"/>
    </location>
    <ligand>
        <name>Zn(2+)</name>
        <dbReference type="ChEBI" id="CHEBI:29105"/>
        <label>1</label>
    </ligand>
</feature>
<dbReference type="SUPFAM" id="SSF63992">
    <property type="entry name" value="Dipeptide transport protein"/>
    <property type="match status" value="1"/>
</dbReference>
<dbReference type="Gene3D" id="3.40.50.10780">
    <property type="entry name" value="Dipeptide transport protein"/>
    <property type="match status" value="1"/>
</dbReference>
<keyword evidence="2" id="KW-0479">Metal-binding</keyword>
<dbReference type="RefSeq" id="WP_122015280.1">
    <property type="nucleotide sequence ID" value="NZ_CP033169.1"/>
</dbReference>
<dbReference type="PIRSF" id="PIRSF015853">
    <property type="entry name" value="Pep_DppA"/>
    <property type="match status" value="1"/>
</dbReference>
<feature type="binding site" evidence="2">
    <location>
        <position position="8"/>
    </location>
    <ligand>
        <name>Zn(2+)</name>
        <dbReference type="ChEBI" id="CHEBI:29105"/>
        <label>2</label>
    </ligand>
</feature>